<name>A0ACB9M5P2_9MYRT</name>
<reference evidence="2" key="1">
    <citation type="journal article" date="2023" name="Front. Plant Sci.">
        <title>Chromosomal-level genome assembly of Melastoma candidum provides insights into trichome evolution.</title>
        <authorList>
            <person name="Zhong Y."/>
            <person name="Wu W."/>
            <person name="Sun C."/>
            <person name="Zou P."/>
            <person name="Liu Y."/>
            <person name="Dai S."/>
            <person name="Zhou R."/>
        </authorList>
    </citation>
    <scope>NUCLEOTIDE SEQUENCE [LARGE SCALE GENOMIC DNA]</scope>
</reference>
<evidence type="ECO:0000313" key="1">
    <source>
        <dbReference type="EMBL" id="KAI4319497.1"/>
    </source>
</evidence>
<accession>A0ACB9M5P2</accession>
<dbReference type="Proteomes" id="UP001057402">
    <property type="component" value="Chromosome 10"/>
</dbReference>
<protein>
    <submittedName>
        <fullName evidence="1">Uncharacterized protein</fullName>
    </submittedName>
</protein>
<comment type="caution">
    <text evidence="1">The sequence shown here is derived from an EMBL/GenBank/DDBJ whole genome shotgun (WGS) entry which is preliminary data.</text>
</comment>
<organism evidence="1 2">
    <name type="scientific">Melastoma candidum</name>
    <dbReference type="NCBI Taxonomy" id="119954"/>
    <lineage>
        <taxon>Eukaryota</taxon>
        <taxon>Viridiplantae</taxon>
        <taxon>Streptophyta</taxon>
        <taxon>Embryophyta</taxon>
        <taxon>Tracheophyta</taxon>
        <taxon>Spermatophyta</taxon>
        <taxon>Magnoliopsida</taxon>
        <taxon>eudicotyledons</taxon>
        <taxon>Gunneridae</taxon>
        <taxon>Pentapetalae</taxon>
        <taxon>rosids</taxon>
        <taxon>malvids</taxon>
        <taxon>Myrtales</taxon>
        <taxon>Melastomataceae</taxon>
        <taxon>Melastomatoideae</taxon>
        <taxon>Melastomateae</taxon>
        <taxon>Melastoma</taxon>
    </lineage>
</organism>
<proteinExistence type="predicted"/>
<gene>
    <name evidence="1" type="ORF">MLD38_033086</name>
</gene>
<sequence length="376" mass="42185">MEAVTDSRGLDPFCPKDIVEFDNTKAGVKGLADLGLTRIPEFFIQPPQSAGGMSPDLDVEGLELPVIDVGDCDGPKREAVVEEIRKASETWGFFQVVNHSVPQDVMEGILQGSRLFHEQPAELKREYYSRDHSRKVRYYSNGNLLSCQVACWRDTVIVDFRDGVIDSEAIPQICRKEVRDYLGQIALVREKLSRLLSEALGLDYDYLESLGCMGSEFLLCHYYPSCPEPELTVGAENHSDPIFMTILLQDDRGGLQILHKGHWFDVSPLKGALVVNIGDMMQLITNNRFKSAKHRVLVTPNPRMSIACFCRPKAEDMSRPFGPIKELLQETDTLMYHSISMVDYQALYNQVRLVGGSALQHLKTKEACGTMSGLNH</sequence>
<dbReference type="EMBL" id="CM042889">
    <property type="protein sequence ID" value="KAI4319497.1"/>
    <property type="molecule type" value="Genomic_DNA"/>
</dbReference>
<evidence type="ECO:0000313" key="2">
    <source>
        <dbReference type="Proteomes" id="UP001057402"/>
    </source>
</evidence>
<keyword evidence="2" id="KW-1185">Reference proteome</keyword>